<organism evidence="2 3">
    <name type="scientific">Polyporus arcularius HHB13444</name>
    <dbReference type="NCBI Taxonomy" id="1314778"/>
    <lineage>
        <taxon>Eukaryota</taxon>
        <taxon>Fungi</taxon>
        <taxon>Dikarya</taxon>
        <taxon>Basidiomycota</taxon>
        <taxon>Agaricomycotina</taxon>
        <taxon>Agaricomycetes</taxon>
        <taxon>Polyporales</taxon>
        <taxon>Polyporaceae</taxon>
        <taxon>Polyporus</taxon>
    </lineage>
</organism>
<dbReference type="STRING" id="1314778.A0A5C3P2R0"/>
<proteinExistence type="predicted"/>
<keyword evidence="3" id="KW-1185">Reference proteome</keyword>
<dbReference type="EMBL" id="ML211861">
    <property type="protein sequence ID" value="TFK80043.1"/>
    <property type="molecule type" value="Genomic_DNA"/>
</dbReference>
<sequence length="145" mass="16717">MRPANMSLTTQSATSNLYTIPKLAPDGANWVMYKKQIFVVMEAQGLMWHLLGTACSPLAKGFNMVLDKDYLKKVEEAEEKLNEFDRRKWLTRQQIYSTISDSLLLRVKYLPQAADAEWRQVHNCHARVRVACSRSPLCLLSLLDW</sequence>
<dbReference type="Proteomes" id="UP000308197">
    <property type="component" value="Unassembled WGS sequence"/>
</dbReference>
<evidence type="ECO:0000313" key="3">
    <source>
        <dbReference type="Proteomes" id="UP000308197"/>
    </source>
</evidence>
<dbReference type="AlphaFoldDB" id="A0A5C3P2R0"/>
<evidence type="ECO:0000313" key="2">
    <source>
        <dbReference type="EMBL" id="TFK80043.1"/>
    </source>
</evidence>
<reference evidence="2 3" key="1">
    <citation type="journal article" date="2019" name="Nat. Ecol. Evol.">
        <title>Megaphylogeny resolves global patterns of mushroom evolution.</title>
        <authorList>
            <person name="Varga T."/>
            <person name="Krizsan K."/>
            <person name="Foldi C."/>
            <person name="Dima B."/>
            <person name="Sanchez-Garcia M."/>
            <person name="Sanchez-Ramirez S."/>
            <person name="Szollosi G.J."/>
            <person name="Szarkandi J.G."/>
            <person name="Papp V."/>
            <person name="Albert L."/>
            <person name="Andreopoulos W."/>
            <person name="Angelini C."/>
            <person name="Antonin V."/>
            <person name="Barry K.W."/>
            <person name="Bougher N.L."/>
            <person name="Buchanan P."/>
            <person name="Buyck B."/>
            <person name="Bense V."/>
            <person name="Catcheside P."/>
            <person name="Chovatia M."/>
            <person name="Cooper J."/>
            <person name="Damon W."/>
            <person name="Desjardin D."/>
            <person name="Finy P."/>
            <person name="Geml J."/>
            <person name="Haridas S."/>
            <person name="Hughes K."/>
            <person name="Justo A."/>
            <person name="Karasinski D."/>
            <person name="Kautmanova I."/>
            <person name="Kiss B."/>
            <person name="Kocsube S."/>
            <person name="Kotiranta H."/>
            <person name="LaButti K.M."/>
            <person name="Lechner B.E."/>
            <person name="Liimatainen K."/>
            <person name="Lipzen A."/>
            <person name="Lukacs Z."/>
            <person name="Mihaltcheva S."/>
            <person name="Morgado L.N."/>
            <person name="Niskanen T."/>
            <person name="Noordeloos M.E."/>
            <person name="Ohm R.A."/>
            <person name="Ortiz-Santana B."/>
            <person name="Ovrebo C."/>
            <person name="Racz N."/>
            <person name="Riley R."/>
            <person name="Savchenko A."/>
            <person name="Shiryaev A."/>
            <person name="Soop K."/>
            <person name="Spirin V."/>
            <person name="Szebenyi C."/>
            <person name="Tomsovsky M."/>
            <person name="Tulloss R.E."/>
            <person name="Uehling J."/>
            <person name="Grigoriev I.V."/>
            <person name="Vagvolgyi C."/>
            <person name="Papp T."/>
            <person name="Martin F.M."/>
            <person name="Miettinen O."/>
            <person name="Hibbett D.S."/>
            <person name="Nagy L.G."/>
        </authorList>
    </citation>
    <scope>NUCLEOTIDE SEQUENCE [LARGE SCALE GENOMIC DNA]</scope>
    <source>
        <strain evidence="2 3">HHB13444</strain>
    </source>
</reference>
<dbReference type="InParanoid" id="A0A5C3P2R0"/>
<accession>A0A5C3P2R0</accession>
<name>A0A5C3P2R0_9APHY</name>
<feature type="coiled-coil region" evidence="1">
    <location>
        <begin position="67"/>
        <end position="94"/>
    </location>
</feature>
<evidence type="ECO:0000256" key="1">
    <source>
        <dbReference type="SAM" id="Coils"/>
    </source>
</evidence>
<keyword evidence="1" id="KW-0175">Coiled coil</keyword>
<gene>
    <name evidence="2" type="ORF">K466DRAFT_504564</name>
</gene>
<protein>
    <submittedName>
        <fullName evidence="2">Uncharacterized protein</fullName>
    </submittedName>
</protein>